<dbReference type="OrthoDB" id="9785691at2"/>
<dbReference type="SMART" id="SM00387">
    <property type="entry name" value="HATPase_c"/>
    <property type="match status" value="1"/>
</dbReference>
<evidence type="ECO:0000256" key="2">
    <source>
        <dbReference type="ARBA" id="ARBA00004651"/>
    </source>
</evidence>
<dbReference type="EC" id="2.7.13.3" evidence="3"/>
<keyword evidence="9" id="KW-0067">ATP-binding</keyword>
<proteinExistence type="predicted"/>
<dbReference type="Gene3D" id="3.30.565.10">
    <property type="entry name" value="Histidine kinase-like ATPase, C-terminal domain"/>
    <property type="match status" value="1"/>
</dbReference>
<dbReference type="PANTHER" id="PTHR44936:SF10">
    <property type="entry name" value="SENSOR PROTEIN RSTB"/>
    <property type="match status" value="1"/>
</dbReference>
<dbReference type="InterPro" id="IPR036097">
    <property type="entry name" value="HisK_dim/P_sf"/>
</dbReference>
<evidence type="ECO:0000256" key="10">
    <source>
        <dbReference type="SAM" id="Phobius"/>
    </source>
</evidence>
<gene>
    <name evidence="12" type="primary">prsK</name>
    <name evidence="12" type="ORF">DWB85_15940</name>
</gene>
<evidence type="ECO:0000256" key="8">
    <source>
        <dbReference type="ARBA" id="ARBA00022777"/>
    </source>
</evidence>
<dbReference type="CDD" id="cd00082">
    <property type="entry name" value="HisKA"/>
    <property type="match status" value="1"/>
</dbReference>
<feature type="transmembrane region" description="Helical" evidence="10">
    <location>
        <begin position="6"/>
        <end position="26"/>
    </location>
</feature>
<dbReference type="AlphaFoldDB" id="A0A3L7DTN6"/>
<organism evidence="12 13">
    <name type="scientific">Seongchinamella sediminis</name>
    <dbReference type="NCBI Taxonomy" id="2283635"/>
    <lineage>
        <taxon>Bacteria</taxon>
        <taxon>Pseudomonadati</taxon>
        <taxon>Pseudomonadota</taxon>
        <taxon>Gammaproteobacteria</taxon>
        <taxon>Cellvibrionales</taxon>
        <taxon>Halieaceae</taxon>
        <taxon>Seongchinamella</taxon>
    </lineage>
</organism>
<keyword evidence="13" id="KW-1185">Reference proteome</keyword>
<reference evidence="12 13" key="1">
    <citation type="submission" date="2018-07" db="EMBL/GenBank/DDBJ databases">
        <title>Halioglobus sp. genome submission.</title>
        <authorList>
            <person name="Ye M.-Q."/>
            <person name="Du Z.-J."/>
        </authorList>
    </citation>
    <scope>NUCLEOTIDE SEQUENCE [LARGE SCALE GENOMIC DNA]</scope>
    <source>
        <strain evidence="12 13">U0301</strain>
    </source>
</reference>
<keyword evidence="10" id="KW-1133">Transmembrane helix</keyword>
<comment type="catalytic activity">
    <reaction evidence="1">
        <text>ATP + protein L-histidine = ADP + protein N-phospho-L-histidine.</text>
        <dbReference type="EC" id="2.7.13.3"/>
    </reaction>
</comment>
<keyword evidence="6 12" id="KW-0808">Transferase</keyword>
<feature type="transmembrane region" description="Helical" evidence="10">
    <location>
        <begin position="197"/>
        <end position="216"/>
    </location>
</feature>
<dbReference type="SUPFAM" id="SSF47384">
    <property type="entry name" value="Homodimeric domain of signal transducing histidine kinase"/>
    <property type="match status" value="1"/>
</dbReference>
<evidence type="ECO:0000256" key="9">
    <source>
        <dbReference type="ARBA" id="ARBA00022840"/>
    </source>
</evidence>
<dbReference type="NCBIfam" id="TIGR02916">
    <property type="entry name" value="PEP_his_kin"/>
    <property type="match status" value="1"/>
</dbReference>
<comment type="subcellular location">
    <subcellularLocation>
        <location evidence="2">Cell membrane</location>
        <topology evidence="2">Multi-pass membrane protein</topology>
    </subcellularLocation>
</comment>
<sequence>MQTNIGLYSYGAALIAYSLLTGLAFLHRSRHSRGQLMAVASGLTALWAGTVVISALLPYPQVKLMQSAEVARNAAWCFFLLQTLRLKLHGSGHWLESWRWIPWFIGAIATLVALIFSVPSLAKILSFSDKLYLDIAFAAWLGMALLGLLLLEQLYRNSTQAERWSLKFLCLGLGFIFAYDFFMYAEALLFRQLDRNLWQARGLVIALAALPIAIALGRSSRLEEQRGLHVSRHVVFYSATLLASGVYLILMALVGYYLQFLGGNWGAVLQIAFLCAAGFLLLALLFSGQARAKTRVWLSKNFFSYKYDYRNEWLKFTDTLATGGENIPENIVRAMANLCSSPAGLLWARTEQGTYNLIHRWDMALDAEDTDLTALAPWLESSGWIIDMREWRQSPDLYNNMQLPTVVKEIPGAWLIIPLFFADRLQGILLLRESELIKEINWEDRDLLKLAGRQAASHLAQYQADKALVESRQFEAFNRLSAYVIHDLKNILAQQSLMVSNAKKHRENPEFVDDMIETVENSVQRMTRLMAQMRSGLQGREEQALDMNELLSAAVEERRKTAPPPRLELPEGILQVRADRDQLMKVCCHIIQNAQEATDKSGEVTVRLKKQGGDTIVEIEDNGTGMEDEFVAYRLFKPFDSTKGLTGMGIGAFESREIVRNLGGDILVRSKPGEGSLFAIRLPRYTPTGECQSDIGETAFDQE</sequence>
<dbReference type="InterPro" id="IPR036890">
    <property type="entry name" value="HATPase_C_sf"/>
</dbReference>
<keyword evidence="5" id="KW-0597">Phosphoprotein</keyword>
<keyword evidence="7" id="KW-0547">Nucleotide-binding</keyword>
<dbReference type="RefSeq" id="WP_117956535.1">
    <property type="nucleotide sequence ID" value="NZ_QRAN01000020.1"/>
</dbReference>
<dbReference type="Pfam" id="PF02518">
    <property type="entry name" value="HATPase_c"/>
    <property type="match status" value="1"/>
</dbReference>
<dbReference type="PRINTS" id="PR00344">
    <property type="entry name" value="BCTRLSENSOR"/>
</dbReference>
<name>A0A3L7DTN6_9GAMM</name>
<keyword evidence="4" id="KW-1003">Cell membrane</keyword>
<feature type="domain" description="Histidine kinase" evidence="11">
    <location>
        <begin position="483"/>
        <end position="686"/>
    </location>
</feature>
<feature type="transmembrane region" description="Helical" evidence="10">
    <location>
        <begin position="38"/>
        <end position="58"/>
    </location>
</feature>
<feature type="transmembrane region" description="Helical" evidence="10">
    <location>
        <begin position="236"/>
        <end position="258"/>
    </location>
</feature>
<evidence type="ECO:0000256" key="3">
    <source>
        <dbReference type="ARBA" id="ARBA00012438"/>
    </source>
</evidence>
<dbReference type="InterPro" id="IPR050980">
    <property type="entry name" value="2C_sensor_his_kinase"/>
</dbReference>
<dbReference type="InterPro" id="IPR014265">
    <property type="entry name" value="XrtA/PrsK"/>
</dbReference>
<dbReference type="Gene3D" id="1.10.287.130">
    <property type="match status" value="1"/>
</dbReference>
<protein>
    <recommendedName>
        <fullName evidence="3">histidine kinase</fullName>
        <ecNumber evidence="3">2.7.13.3</ecNumber>
    </recommendedName>
</protein>
<dbReference type="EMBL" id="QRAN01000020">
    <property type="protein sequence ID" value="RLQ20744.1"/>
    <property type="molecule type" value="Genomic_DNA"/>
</dbReference>
<dbReference type="SUPFAM" id="SSF55874">
    <property type="entry name" value="ATPase domain of HSP90 chaperone/DNA topoisomerase II/histidine kinase"/>
    <property type="match status" value="1"/>
</dbReference>
<comment type="caution">
    <text evidence="12">The sequence shown here is derived from an EMBL/GenBank/DDBJ whole genome shotgun (WGS) entry which is preliminary data.</text>
</comment>
<evidence type="ECO:0000259" key="11">
    <source>
        <dbReference type="PROSITE" id="PS50109"/>
    </source>
</evidence>
<dbReference type="InterPro" id="IPR005467">
    <property type="entry name" value="His_kinase_dom"/>
</dbReference>
<dbReference type="InterPro" id="IPR003661">
    <property type="entry name" value="HisK_dim/P_dom"/>
</dbReference>
<dbReference type="PANTHER" id="PTHR44936">
    <property type="entry name" value="SENSOR PROTEIN CREC"/>
    <property type="match status" value="1"/>
</dbReference>
<evidence type="ECO:0000256" key="5">
    <source>
        <dbReference type="ARBA" id="ARBA00022553"/>
    </source>
</evidence>
<evidence type="ECO:0000256" key="4">
    <source>
        <dbReference type="ARBA" id="ARBA00022475"/>
    </source>
</evidence>
<feature type="transmembrane region" description="Helical" evidence="10">
    <location>
        <begin position="131"/>
        <end position="152"/>
    </location>
</feature>
<dbReference type="Proteomes" id="UP000265509">
    <property type="component" value="Unassembled WGS sequence"/>
</dbReference>
<evidence type="ECO:0000313" key="12">
    <source>
        <dbReference type="EMBL" id="RLQ20744.1"/>
    </source>
</evidence>
<evidence type="ECO:0000256" key="1">
    <source>
        <dbReference type="ARBA" id="ARBA00000085"/>
    </source>
</evidence>
<evidence type="ECO:0000256" key="6">
    <source>
        <dbReference type="ARBA" id="ARBA00022679"/>
    </source>
</evidence>
<dbReference type="PROSITE" id="PS50109">
    <property type="entry name" value="HIS_KIN"/>
    <property type="match status" value="1"/>
</dbReference>
<keyword evidence="10" id="KW-0472">Membrane</keyword>
<keyword evidence="10" id="KW-0812">Transmembrane</keyword>
<dbReference type="InterPro" id="IPR004358">
    <property type="entry name" value="Sig_transdc_His_kin-like_C"/>
</dbReference>
<dbReference type="GO" id="GO:0005886">
    <property type="term" value="C:plasma membrane"/>
    <property type="evidence" value="ECO:0007669"/>
    <property type="project" value="UniProtKB-SubCell"/>
</dbReference>
<dbReference type="GO" id="GO:0000155">
    <property type="term" value="F:phosphorelay sensor kinase activity"/>
    <property type="evidence" value="ECO:0007669"/>
    <property type="project" value="InterPro"/>
</dbReference>
<evidence type="ECO:0000256" key="7">
    <source>
        <dbReference type="ARBA" id="ARBA00022741"/>
    </source>
</evidence>
<keyword evidence="8 12" id="KW-0418">Kinase</keyword>
<dbReference type="InterPro" id="IPR003594">
    <property type="entry name" value="HATPase_dom"/>
</dbReference>
<dbReference type="GO" id="GO:0005524">
    <property type="term" value="F:ATP binding"/>
    <property type="evidence" value="ECO:0007669"/>
    <property type="project" value="UniProtKB-KW"/>
</dbReference>
<feature type="transmembrane region" description="Helical" evidence="10">
    <location>
        <begin position="264"/>
        <end position="286"/>
    </location>
</feature>
<feature type="transmembrane region" description="Helical" evidence="10">
    <location>
        <begin position="164"/>
        <end position="185"/>
    </location>
</feature>
<accession>A0A3L7DTN6</accession>
<evidence type="ECO:0000313" key="13">
    <source>
        <dbReference type="Proteomes" id="UP000265509"/>
    </source>
</evidence>
<feature type="transmembrane region" description="Helical" evidence="10">
    <location>
        <begin position="100"/>
        <end position="119"/>
    </location>
</feature>
<dbReference type="SUPFAM" id="SSF55781">
    <property type="entry name" value="GAF domain-like"/>
    <property type="match status" value="1"/>
</dbReference>